<keyword evidence="2" id="KW-1185">Reference proteome</keyword>
<dbReference type="AlphaFoldDB" id="A0A4Y2DHI2"/>
<sequence>MDIVHPIHNLSAAAYRCLFERVPIRSLAACSIKDSPQGKDVRPSTSDLSGARPTYIMDFLWNLVSNQESSSAETETFSPGHHGLTLE</sequence>
<proteinExistence type="predicted"/>
<name>A0A4Y2DHI2_ARAVE</name>
<dbReference type="EMBL" id="BGPR01000360">
    <property type="protein sequence ID" value="GBM15488.1"/>
    <property type="molecule type" value="Genomic_DNA"/>
</dbReference>
<dbReference type="Proteomes" id="UP000499080">
    <property type="component" value="Unassembled WGS sequence"/>
</dbReference>
<accession>A0A4Y2DHI2</accession>
<evidence type="ECO:0000313" key="2">
    <source>
        <dbReference type="Proteomes" id="UP000499080"/>
    </source>
</evidence>
<organism evidence="1 2">
    <name type="scientific">Araneus ventricosus</name>
    <name type="common">Orbweaver spider</name>
    <name type="synonym">Epeira ventricosa</name>
    <dbReference type="NCBI Taxonomy" id="182803"/>
    <lineage>
        <taxon>Eukaryota</taxon>
        <taxon>Metazoa</taxon>
        <taxon>Ecdysozoa</taxon>
        <taxon>Arthropoda</taxon>
        <taxon>Chelicerata</taxon>
        <taxon>Arachnida</taxon>
        <taxon>Araneae</taxon>
        <taxon>Araneomorphae</taxon>
        <taxon>Entelegynae</taxon>
        <taxon>Araneoidea</taxon>
        <taxon>Araneidae</taxon>
        <taxon>Araneus</taxon>
    </lineage>
</organism>
<gene>
    <name evidence="1" type="ORF">AVEN_142141_1</name>
</gene>
<reference evidence="1 2" key="1">
    <citation type="journal article" date="2019" name="Sci. Rep.">
        <title>Orb-weaving spider Araneus ventricosus genome elucidates the spidroin gene catalogue.</title>
        <authorList>
            <person name="Kono N."/>
            <person name="Nakamura H."/>
            <person name="Ohtoshi R."/>
            <person name="Moran D.A.P."/>
            <person name="Shinohara A."/>
            <person name="Yoshida Y."/>
            <person name="Fujiwara M."/>
            <person name="Mori M."/>
            <person name="Tomita M."/>
            <person name="Arakawa K."/>
        </authorList>
    </citation>
    <scope>NUCLEOTIDE SEQUENCE [LARGE SCALE GENOMIC DNA]</scope>
</reference>
<protein>
    <submittedName>
        <fullName evidence="1">Uncharacterized protein</fullName>
    </submittedName>
</protein>
<comment type="caution">
    <text evidence="1">The sequence shown here is derived from an EMBL/GenBank/DDBJ whole genome shotgun (WGS) entry which is preliminary data.</text>
</comment>
<evidence type="ECO:0000313" key="1">
    <source>
        <dbReference type="EMBL" id="GBM15488.1"/>
    </source>
</evidence>